<evidence type="ECO:0000313" key="2">
    <source>
        <dbReference type="EMBL" id="NYS25155.1"/>
    </source>
</evidence>
<comment type="caution">
    <text evidence="2">The sequence shown here is derived from an EMBL/GenBank/DDBJ whole genome shotgun (WGS) entry which is preliminary data.</text>
</comment>
<gene>
    <name evidence="2" type="ORF">HUK65_09140</name>
</gene>
<dbReference type="InterPro" id="IPR016162">
    <property type="entry name" value="Ald_DH_N"/>
</dbReference>
<dbReference type="EMBL" id="JACBXS010000015">
    <property type="protein sequence ID" value="NYS25155.1"/>
    <property type="molecule type" value="Genomic_DNA"/>
</dbReference>
<proteinExistence type="predicted"/>
<sequence>MQDSGALEATLERAQRAECGAAGRSLAEGALQHLVTDRRPVALLFPADLMPRAQLLLVESVLRSGRPLIIKPAPGGAVAATVLFDALHALGVSPGAVALLQGDGPGTGGLLQRHPDLETLRILSRDK</sequence>
<accession>A0A7Z0HZH3</accession>
<keyword evidence="3" id="KW-1185">Reference proteome</keyword>
<dbReference type="Gene3D" id="3.40.605.10">
    <property type="entry name" value="Aldehyde Dehydrogenase, Chain A, domain 1"/>
    <property type="match status" value="1"/>
</dbReference>
<reference evidence="2 3" key="1">
    <citation type="journal article" date="2000" name="Arch. Microbiol.">
        <title>Rhodobaca bogoriensis gen. nov. and sp. nov., an alkaliphilic purple nonsulfur bacterium from African Rift Valley soda lakes.</title>
        <authorList>
            <person name="Milford A.D."/>
            <person name="Achenbach L.A."/>
            <person name="Jung D.O."/>
            <person name="Madigan M.T."/>
        </authorList>
    </citation>
    <scope>NUCLEOTIDE SEQUENCE [LARGE SCALE GENOMIC DNA]</scope>
    <source>
        <strain evidence="2 3">2376</strain>
    </source>
</reference>
<keyword evidence="1" id="KW-0560">Oxidoreductase</keyword>
<organism evidence="2 3">
    <name type="scientific">Rhabdonatronobacter sediminivivens</name>
    <dbReference type="NCBI Taxonomy" id="2743469"/>
    <lineage>
        <taxon>Bacteria</taxon>
        <taxon>Pseudomonadati</taxon>
        <taxon>Pseudomonadota</taxon>
        <taxon>Alphaproteobacteria</taxon>
        <taxon>Rhodobacterales</taxon>
        <taxon>Paracoccaceae</taxon>
        <taxon>Rhabdonatronobacter</taxon>
    </lineage>
</organism>
<name>A0A7Z0HZH3_9RHOB</name>
<protein>
    <submittedName>
        <fullName evidence="2">Aldehyde dehydrogenase family protein</fullName>
    </submittedName>
</protein>
<dbReference type="GO" id="GO:0016491">
    <property type="term" value="F:oxidoreductase activity"/>
    <property type="evidence" value="ECO:0007669"/>
    <property type="project" value="UniProtKB-KW"/>
</dbReference>
<dbReference type="Proteomes" id="UP000529417">
    <property type="component" value="Unassembled WGS sequence"/>
</dbReference>
<dbReference type="InterPro" id="IPR016161">
    <property type="entry name" value="Ald_DH/histidinol_DH"/>
</dbReference>
<dbReference type="SUPFAM" id="SSF53720">
    <property type="entry name" value="ALDH-like"/>
    <property type="match status" value="1"/>
</dbReference>
<dbReference type="RefSeq" id="WP_179905859.1">
    <property type="nucleotide sequence ID" value="NZ_JACBXS010000015.1"/>
</dbReference>
<dbReference type="AlphaFoldDB" id="A0A7Z0HZH3"/>
<evidence type="ECO:0000256" key="1">
    <source>
        <dbReference type="ARBA" id="ARBA00023002"/>
    </source>
</evidence>
<evidence type="ECO:0000313" key="3">
    <source>
        <dbReference type="Proteomes" id="UP000529417"/>
    </source>
</evidence>